<protein>
    <submittedName>
        <fullName evidence="1">Uncharacterized protein</fullName>
    </submittedName>
</protein>
<dbReference type="AlphaFoldDB" id="B8EKW8"/>
<sequence>MNTETELMFARRDVLSAAIVAYRRAGASDKSGARDVLAQAVAALMAALDDGAPPADDRQLRVRLATLGSVFVPDADGSLAHVKIADIVTEALQA</sequence>
<dbReference type="KEGG" id="msl:Msil_3087"/>
<dbReference type="STRING" id="395965.Msil_3087"/>
<accession>B8EKW8</accession>
<keyword evidence="2" id="KW-1185">Reference proteome</keyword>
<dbReference type="HOGENOM" id="CLU_2382855_0_0_5"/>
<dbReference type="Proteomes" id="UP000002257">
    <property type="component" value="Chromosome"/>
</dbReference>
<dbReference type="EMBL" id="CP001280">
    <property type="protein sequence ID" value="ACK51996.1"/>
    <property type="molecule type" value="Genomic_DNA"/>
</dbReference>
<evidence type="ECO:0000313" key="2">
    <source>
        <dbReference type="Proteomes" id="UP000002257"/>
    </source>
</evidence>
<name>B8EKW8_METSB</name>
<organism evidence="1 2">
    <name type="scientific">Methylocella silvestris (strain DSM 15510 / CIP 108128 / LMG 27833 / NCIMB 13906 / BL2)</name>
    <dbReference type="NCBI Taxonomy" id="395965"/>
    <lineage>
        <taxon>Bacteria</taxon>
        <taxon>Pseudomonadati</taxon>
        <taxon>Pseudomonadota</taxon>
        <taxon>Alphaproteobacteria</taxon>
        <taxon>Hyphomicrobiales</taxon>
        <taxon>Beijerinckiaceae</taxon>
        <taxon>Methylocella</taxon>
    </lineage>
</organism>
<proteinExistence type="predicted"/>
<gene>
    <name evidence="1" type="ordered locus">Msil_3087</name>
</gene>
<evidence type="ECO:0000313" key="1">
    <source>
        <dbReference type="EMBL" id="ACK51996.1"/>
    </source>
</evidence>
<dbReference type="RefSeq" id="WP_012592065.1">
    <property type="nucleotide sequence ID" value="NC_011666.1"/>
</dbReference>
<reference evidence="1 2" key="1">
    <citation type="journal article" date="2010" name="J. Bacteriol.">
        <title>Complete genome sequence of the aerobic facultative methanotroph Methylocella silvestris BL2.</title>
        <authorList>
            <person name="Chen Y."/>
            <person name="Crombie A."/>
            <person name="Rahman M.T."/>
            <person name="Dedysh S.N."/>
            <person name="Liesack W."/>
            <person name="Stott M.B."/>
            <person name="Alam M."/>
            <person name="Theisen A.R."/>
            <person name="Murrell J.C."/>
            <person name="Dunfield P.F."/>
        </authorList>
    </citation>
    <scope>NUCLEOTIDE SEQUENCE [LARGE SCALE GENOMIC DNA]</scope>
    <source>
        <strain evidence="2">DSM 15510 / CIP 108128 / LMG 27833 / NCIMB 13906 / BL2</strain>
    </source>
</reference>